<dbReference type="InterPro" id="IPR001650">
    <property type="entry name" value="Helicase_C-like"/>
</dbReference>
<keyword evidence="1 11" id="KW-0639">Primosome</keyword>
<feature type="binding site" evidence="11">
    <location>
        <position position="544"/>
    </location>
    <ligand>
        <name>Zn(2+)</name>
        <dbReference type="ChEBI" id="CHEBI:29105"/>
        <label>1</label>
    </ligand>
</feature>
<dbReference type="Pfam" id="PF00271">
    <property type="entry name" value="Helicase_C"/>
    <property type="match status" value="1"/>
</dbReference>
<dbReference type="InterPro" id="IPR027417">
    <property type="entry name" value="P-loop_NTPase"/>
</dbReference>
<feature type="binding site" evidence="11">
    <location>
        <position position="547"/>
    </location>
    <ligand>
        <name>Zn(2+)</name>
        <dbReference type="ChEBI" id="CHEBI:29105"/>
        <label>1</label>
    </ligand>
</feature>
<sequence>MYAKVIVDVSANPVNRPFLYRVPEDFKDVVEIGMRVEAPFGPRTIQGYIVDLTEESDYQGEILEFYRPMDLEPVLTKELVALGNYMSQEVFAFQINCYQTMLPPMLKTTYEKRFYPVNGALLPAEEQKLFAGQAYITVDSKTSDTLLAKLLRLKVEGKIAVRTIVGDKVRVKKEKWLLPQLSKEEIIEIIEDLPSRSVRQKAVLHALLKINQTVKKTDFIEKFALTSSDISTAIKKDWIGEEERQVNRDPFANRFVEPSQHLALNDEQELAFQEVVANWDKGSRTYLLEGVTGSGKTELYLQWIAKAIHEGKSAIMLVPEIALTPQMVHRFKSRFGDRVAILHSGLSAGEKYDEWRKIHQGQADIVVGARSSIFAPLKNIGIIILDEEHETTYKQDESPRYHARDIALWRAKYHDCSVILGSATPSLDSRARAQKNVYKLLKLNKRAKQQNLPQIQIVDMRQEFQTNRGNFSGALKEAIAQRLERKEQTVLLLNRRGYSSFVLCRDCGHVVQCPNCDISLTMHMDTKSMKCHYCGHEEAIPNRCPKCLSEKIRYYGTGTQKVEEELQDLFPTARIIRMDVDTTRKKGQHEKLLKEFGNHEADILLGTQMIAKGLDFPKVTLVGVINADTSLNLPDFRSFERTFQLLTQVAGRAGRADLPGQVIIQSFNPDHYAIEYSKNHDYEGFFRKEMSIRHMGNYPPYFFTTMVTVSSETEALAMKKAVEIRKFLTERLSKTTVVLGPTAKSIARVNKRYYFQILIKYKKEPALSLLLNELMHDASRQNAKKLSIQIDVEPMQFL</sequence>
<comment type="catalytic activity">
    <reaction evidence="11">
        <text>ATP + H2O = ADP + phosphate + H(+)</text>
        <dbReference type="Rhea" id="RHEA:13065"/>
        <dbReference type="ChEBI" id="CHEBI:15377"/>
        <dbReference type="ChEBI" id="CHEBI:15378"/>
        <dbReference type="ChEBI" id="CHEBI:30616"/>
        <dbReference type="ChEBI" id="CHEBI:43474"/>
        <dbReference type="ChEBI" id="CHEBI:456216"/>
        <dbReference type="EC" id="5.6.2.4"/>
    </reaction>
</comment>
<gene>
    <name evidence="11 14" type="primary">priA</name>
    <name evidence="14" type="ORF">NPA36_04090</name>
</gene>
<keyword evidence="9 11" id="KW-0238">DNA-binding</keyword>
<feature type="binding site" evidence="11">
    <location>
        <position position="516"/>
    </location>
    <ligand>
        <name>Zn(2+)</name>
        <dbReference type="ChEBI" id="CHEBI:29105"/>
        <label>2</label>
    </ligand>
</feature>
<evidence type="ECO:0000259" key="13">
    <source>
        <dbReference type="PROSITE" id="PS51194"/>
    </source>
</evidence>
<organism evidence="14 15">
    <name type="scientific">Granulicatella seriolae</name>
    <dbReference type="NCBI Taxonomy" id="2967226"/>
    <lineage>
        <taxon>Bacteria</taxon>
        <taxon>Bacillati</taxon>
        <taxon>Bacillota</taxon>
        <taxon>Bacilli</taxon>
        <taxon>Lactobacillales</taxon>
        <taxon>Carnobacteriaceae</taxon>
        <taxon>Granulicatella</taxon>
    </lineage>
</organism>
<evidence type="ECO:0000256" key="2">
    <source>
        <dbReference type="ARBA" id="ARBA00022705"/>
    </source>
</evidence>
<feature type="binding site" evidence="11">
    <location>
        <position position="504"/>
    </location>
    <ligand>
        <name>Zn(2+)</name>
        <dbReference type="ChEBI" id="CHEBI:29105"/>
        <label>1</label>
    </ligand>
</feature>
<evidence type="ECO:0000256" key="7">
    <source>
        <dbReference type="ARBA" id="ARBA00022833"/>
    </source>
</evidence>
<protein>
    <recommendedName>
        <fullName evidence="11">Replication restart protein PriA</fullName>
    </recommendedName>
    <alternativeName>
        <fullName evidence="11">ATP-dependent DNA helicase PriA</fullName>
        <ecNumber evidence="11">5.6.2.4</ecNumber>
    </alternativeName>
    <alternativeName>
        <fullName evidence="11">DNA 3'-5' helicase PriA</fullName>
    </alternativeName>
</protein>
<evidence type="ECO:0000256" key="6">
    <source>
        <dbReference type="ARBA" id="ARBA00022806"/>
    </source>
</evidence>
<dbReference type="Gene3D" id="3.40.1440.60">
    <property type="entry name" value="PriA, 3(prime) DNA-binding domain"/>
    <property type="match status" value="1"/>
</dbReference>
<dbReference type="Pfam" id="PF00270">
    <property type="entry name" value="DEAD"/>
    <property type="match status" value="1"/>
</dbReference>
<dbReference type="SUPFAM" id="SSF52540">
    <property type="entry name" value="P-loop containing nucleoside triphosphate hydrolases"/>
    <property type="match status" value="2"/>
</dbReference>
<dbReference type="PROSITE" id="PS51192">
    <property type="entry name" value="HELICASE_ATP_BIND_1"/>
    <property type="match status" value="1"/>
</dbReference>
<keyword evidence="15" id="KW-1185">Reference proteome</keyword>
<dbReference type="Pfam" id="PF18319">
    <property type="entry name" value="Zn_ribbon_PriA"/>
    <property type="match status" value="1"/>
</dbReference>
<evidence type="ECO:0000256" key="1">
    <source>
        <dbReference type="ARBA" id="ARBA00022515"/>
    </source>
</evidence>
<dbReference type="Proteomes" id="UP001059480">
    <property type="component" value="Unassembled WGS sequence"/>
</dbReference>
<dbReference type="InterPro" id="IPR042115">
    <property type="entry name" value="PriA_3primeBD_sf"/>
</dbReference>
<keyword evidence="2 11" id="KW-0235">DNA replication</keyword>
<name>A0ABT1WMH5_9LACT</name>
<dbReference type="NCBIfam" id="TIGR00595">
    <property type="entry name" value="priA"/>
    <property type="match status" value="1"/>
</dbReference>
<dbReference type="PANTHER" id="PTHR30580:SF0">
    <property type="entry name" value="PRIMOSOMAL PROTEIN N"/>
    <property type="match status" value="1"/>
</dbReference>
<keyword evidence="10 11" id="KW-0413">Isomerase</keyword>
<comment type="cofactor">
    <cofactor evidence="11">
        <name>Zn(2+)</name>
        <dbReference type="ChEBI" id="CHEBI:29105"/>
    </cofactor>
    <text evidence="11">Binds 2 zinc ions per subunit.</text>
</comment>
<evidence type="ECO:0000259" key="12">
    <source>
        <dbReference type="PROSITE" id="PS51192"/>
    </source>
</evidence>
<reference evidence="14" key="3">
    <citation type="journal article" date="2023" name="Microbiol. Resour. Announc.">
        <title>Draft Genome Sequence of Granulicatella sp. Strain S8, Isolated from a Marine Fish, Seriola quinqueradiata.</title>
        <authorList>
            <person name="Lee M."/>
            <person name="Farooq A."/>
            <person name="Jeong J.B."/>
            <person name="Jung M.Y."/>
        </authorList>
    </citation>
    <scope>NUCLEOTIDE SEQUENCE</scope>
    <source>
        <strain evidence="14">S8</strain>
    </source>
</reference>
<dbReference type="InterPro" id="IPR041236">
    <property type="entry name" value="PriA_C"/>
</dbReference>
<evidence type="ECO:0000256" key="3">
    <source>
        <dbReference type="ARBA" id="ARBA00022723"/>
    </source>
</evidence>
<dbReference type="Pfam" id="PF18074">
    <property type="entry name" value="PriA_C"/>
    <property type="match status" value="1"/>
</dbReference>
<dbReference type="CDD" id="cd18804">
    <property type="entry name" value="SF2_C_priA"/>
    <property type="match status" value="1"/>
</dbReference>
<evidence type="ECO:0000256" key="11">
    <source>
        <dbReference type="HAMAP-Rule" id="MF_00983"/>
    </source>
</evidence>
<dbReference type="InterPro" id="IPR014001">
    <property type="entry name" value="Helicase_ATP-bd"/>
</dbReference>
<feature type="binding site" evidence="11">
    <location>
        <position position="531"/>
    </location>
    <ligand>
        <name>Zn(2+)</name>
        <dbReference type="ChEBI" id="CHEBI:29105"/>
        <label>2</label>
    </ligand>
</feature>
<dbReference type="PANTHER" id="PTHR30580">
    <property type="entry name" value="PRIMOSOMAL PROTEIN N"/>
    <property type="match status" value="1"/>
</dbReference>
<dbReference type="InterPro" id="IPR041222">
    <property type="entry name" value="PriA_3primeBD"/>
</dbReference>
<evidence type="ECO:0000313" key="15">
    <source>
        <dbReference type="Proteomes" id="UP001059480"/>
    </source>
</evidence>
<feature type="binding site" evidence="11">
    <location>
        <position position="513"/>
    </location>
    <ligand>
        <name>Zn(2+)</name>
        <dbReference type="ChEBI" id="CHEBI:29105"/>
        <label>2</label>
    </ligand>
</feature>
<evidence type="ECO:0000256" key="5">
    <source>
        <dbReference type="ARBA" id="ARBA00022801"/>
    </source>
</evidence>
<evidence type="ECO:0000256" key="10">
    <source>
        <dbReference type="ARBA" id="ARBA00023235"/>
    </source>
</evidence>
<comment type="catalytic activity">
    <reaction evidence="11">
        <text>Couples ATP hydrolysis with the unwinding of duplex DNA by translocating in the 3'-5' direction.</text>
        <dbReference type="EC" id="5.6.2.4"/>
    </reaction>
</comment>
<dbReference type="InterPro" id="IPR011545">
    <property type="entry name" value="DEAD/DEAH_box_helicase_dom"/>
</dbReference>
<dbReference type="Gene3D" id="3.40.50.300">
    <property type="entry name" value="P-loop containing nucleotide triphosphate hydrolases"/>
    <property type="match status" value="2"/>
</dbReference>
<evidence type="ECO:0000256" key="4">
    <source>
        <dbReference type="ARBA" id="ARBA00022741"/>
    </source>
</evidence>
<dbReference type="SMART" id="SM00490">
    <property type="entry name" value="HELICc"/>
    <property type="match status" value="1"/>
</dbReference>
<dbReference type="EMBL" id="JANHNZ010000003">
    <property type="protein sequence ID" value="MCQ9209724.1"/>
    <property type="molecule type" value="Genomic_DNA"/>
</dbReference>
<feature type="binding site" evidence="11">
    <location>
        <position position="534"/>
    </location>
    <ligand>
        <name>Zn(2+)</name>
        <dbReference type="ChEBI" id="CHEBI:29105"/>
        <label>2</label>
    </ligand>
</feature>
<dbReference type="RefSeq" id="WP_256944838.1">
    <property type="nucleotide sequence ID" value="NZ_JANHNZ010000003.1"/>
</dbReference>
<keyword evidence="3 11" id="KW-0479">Metal-binding</keyword>
<dbReference type="HAMAP" id="MF_00983">
    <property type="entry name" value="PriA"/>
    <property type="match status" value="1"/>
</dbReference>
<comment type="caution">
    <text evidence="14">The sequence shown here is derived from an EMBL/GenBank/DDBJ whole genome shotgun (WGS) entry which is preliminary data.</text>
</comment>
<comment type="function">
    <text evidence="11">Initiates the restart of stalled replication forks, which reloads the replicative helicase on sites other than the origin of replication. Recognizes and binds to abandoned replication forks and remodels them to uncover a helicase loading site. Promotes assembly of the primosome at these replication forks.</text>
</comment>
<feature type="binding site" evidence="11">
    <location>
        <position position="507"/>
    </location>
    <ligand>
        <name>Zn(2+)</name>
        <dbReference type="ChEBI" id="CHEBI:29105"/>
        <label>1</label>
    </ligand>
</feature>
<feature type="domain" description="Helicase C-terminal" evidence="13">
    <location>
        <begin position="539"/>
        <end position="693"/>
    </location>
</feature>
<proteinExistence type="inferred from homology"/>
<evidence type="ECO:0000256" key="9">
    <source>
        <dbReference type="ARBA" id="ARBA00023125"/>
    </source>
</evidence>
<evidence type="ECO:0000256" key="8">
    <source>
        <dbReference type="ARBA" id="ARBA00022840"/>
    </source>
</evidence>
<dbReference type="NCBIfam" id="NF004066">
    <property type="entry name" value="PRK05580.1-3"/>
    <property type="match status" value="1"/>
</dbReference>
<dbReference type="InterPro" id="IPR005259">
    <property type="entry name" value="PriA"/>
</dbReference>
<dbReference type="PROSITE" id="PS51194">
    <property type="entry name" value="HELICASE_CTER"/>
    <property type="match status" value="1"/>
</dbReference>
<comment type="subunit">
    <text evidence="11">Component of the replication restart primosome.</text>
</comment>
<dbReference type="InterPro" id="IPR040498">
    <property type="entry name" value="PriA_CRR"/>
</dbReference>
<keyword evidence="8 11" id="KW-0067">ATP-binding</keyword>
<dbReference type="CDD" id="cd17929">
    <property type="entry name" value="DEXHc_priA"/>
    <property type="match status" value="1"/>
</dbReference>
<dbReference type="GO" id="GO:0016787">
    <property type="term" value="F:hydrolase activity"/>
    <property type="evidence" value="ECO:0007669"/>
    <property type="project" value="UniProtKB-KW"/>
</dbReference>
<accession>A0ABT1WMH5</accession>
<reference evidence="14" key="2">
    <citation type="journal article" date="2023" name="Curr. Microbiol.">
        <title>Granulicatella seriolae sp. nov., a Novel Facultative Anaerobe Isolated from Yellowtail Marine Fish.</title>
        <authorList>
            <person name="Lee M."/>
            <person name="Choi Y.J."/>
            <person name="Farooq A."/>
            <person name="Jeong J.B."/>
            <person name="Jung M.Y."/>
        </authorList>
    </citation>
    <scope>NUCLEOTIDE SEQUENCE</scope>
    <source>
        <strain evidence="14">S8</strain>
    </source>
</reference>
<evidence type="ECO:0000313" key="14">
    <source>
        <dbReference type="EMBL" id="MCQ9209724.1"/>
    </source>
</evidence>
<keyword evidence="6 11" id="KW-0347">Helicase</keyword>
<keyword evidence="4 11" id="KW-0547">Nucleotide-binding</keyword>
<reference evidence="14" key="1">
    <citation type="submission" date="2022-07" db="EMBL/GenBank/DDBJ databases">
        <authorList>
            <person name="Jung M.-Y."/>
            <person name="Lee M."/>
        </authorList>
    </citation>
    <scope>NUCLEOTIDE SEQUENCE</scope>
    <source>
        <strain evidence="14">S8</strain>
    </source>
</reference>
<dbReference type="SMART" id="SM00487">
    <property type="entry name" value="DEXDc"/>
    <property type="match status" value="1"/>
</dbReference>
<keyword evidence="5 11" id="KW-0378">Hydrolase</keyword>
<feature type="domain" description="Helicase ATP-binding" evidence="12">
    <location>
        <begin position="277"/>
        <end position="443"/>
    </location>
</feature>
<comment type="similarity">
    <text evidence="11">Belongs to the helicase family. PriA subfamily.</text>
</comment>
<dbReference type="Pfam" id="PF17764">
    <property type="entry name" value="PriA_3primeBD"/>
    <property type="match status" value="1"/>
</dbReference>
<keyword evidence="7 11" id="KW-0862">Zinc</keyword>
<dbReference type="EC" id="5.6.2.4" evidence="11"/>